<sequence>MIKKVWVGILTGFLLILLSAPIEIFADSNMVIDMFDGDDNSVDKQNEGKTTETKNAQKNDSEDTGTGELVFNLVKMVFALFLILVLIYILLKFLNKRNKLLNQVKALENLGGISVGPSKSIQIVRVGSKLFLVGVGEDVQLLEEIEDEQLKAEILNSYEQQSSMKPGNIITSFQQKLTKQERPSKESSGDFQQLFSSELEKLKLNRKKLMNKHAEKEDYHE</sequence>
<keyword evidence="4 7" id="KW-1133">Transmembrane helix</keyword>
<proteinExistence type="predicted"/>
<dbReference type="AlphaFoldDB" id="A0A919X8Q9"/>
<keyword evidence="8" id="KW-0966">Cell projection</keyword>
<feature type="region of interest" description="Disordered" evidence="6">
    <location>
        <begin position="42"/>
        <end position="63"/>
    </location>
</feature>
<keyword evidence="9" id="KW-1185">Reference proteome</keyword>
<evidence type="ECO:0000256" key="5">
    <source>
        <dbReference type="ARBA" id="ARBA00023136"/>
    </source>
</evidence>
<comment type="caution">
    <text evidence="8">The sequence shown here is derived from an EMBL/GenBank/DDBJ whole genome shotgun (WGS) entry which is preliminary data.</text>
</comment>
<evidence type="ECO:0000313" key="9">
    <source>
        <dbReference type="Proteomes" id="UP000676917"/>
    </source>
</evidence>
<dbReference type="Pfam" id="PF04347">
    <property type="entry name" value="FliO"/>
    <property type="match status" value="1"/>
</dbReference>
<dbReference type="EMBL" id="BORP01000001">
    <property type="protein sequence ID" value="GIO26163.1"/>
    <property type="molecule type" value="Genomic_DNA"/>
</dbReference>
<evidence type="ECO:0000256" key="6">
    <source>
        <dbReference type="SAM" id="MobiDB-lite"/>
    </source>
</evidence>
<evidence type="ECO:0000256" key="3">
    <source>
        <dbReference type="ARBA" id="ARBA00022692"/>
    </source>
</evidence>
<dbReference type="GO" id="GO:0016020">
    <property type="term" value="C:membrane"/>
    <property type="evidence" value="ECO:0007669"/>
    <property type="project" value="InterPro"/>
</dbReference>
<reference evidence="8" key="1">
    <citation type="submission" date="2021-03" db="EMBL/GenBank/DDBJ databases">
        <title>Antimicrobial resistance genes in bacteria isolated from Japanese honey, and their potential for conferring macrolide and lincosamide resistance in the American foulbrood pathogen Paenibacillus larvae.</title>
        <authorList>
            <person name="Okamoto M."/>
            <person name="Kumagai M."/>
            <person name="Kanamori H."/>
            <person name="Takamatsu D."/>
        </authorList>
    </citation>
    <scope>NUCLEOTIDE SEQUENCE</scope>
    <source>
        <strain evidence="8">J43TS3</strain>
    </source>
</reference>
<comment type="subcellular location">
    <subcellularLocation>
        <location evidence="1">Cell membrane</location>
    </subcellularLocation>
</comment>
<feature type="transmembrane region" description="Helical" evidence="7">
    <location>
        <begin position="69"/>
        <end position="91"/>
    </location>
</feature>
<dbReference type="Proteomes" id="UP000676917">
    <property type="component" value="Unassembled WGS sequence"/>
</dbReference>
<evidence type="ECO:0000256" key="7">
    <source>
        <dbReference type="SAM" id="Phobius"/>
    </source>
</evidence>
<keyword evidence="3 7" id="KW-0812">Transmembrane</keyword>
<keyword evidence="8" id="KW-0969">Cilium</keyword>
<evidence type="ECO:0000256" key="2">
    <source>
        <dbReference type="ARBA" id="ARBA00022475"/>
    </source>
</evidence>
<gene>
    <name evidence="8" type="primary">fliZ</name>
    <name evidence="8" type="ORF">J43TS3_07740</name>
</gene>
<name>A0A919X8Q9_9BACI</name>
<evidence type="ECO:0000256" key="1">
    <source>
        <dbReference type="ARBA" id="ARBA00004236"/>
    </source>
</evidence>
<dbReference type="GO" id="GO:0044781">
    <property type="term" value="P:bacterial-type flagellum organization"/>
    <property type="evidence" value="ECO:0007669"/>
    <property type="project" value="InterPro"/>
</dbReference>
<keyword evidence="2" id="KW-1003">Cell membrane</keyword>
<keyword evidence="8" id="KW-0282">Flagellum</keyword>
<evidence type="ECO:0000313" key="8">
    <source>
        <dbReference type="EMBL" id="GIO26163.1"/>
    </source>
</evidence>
<organism evidence="8 9">
    <name type="scientific">Ornithinibacillus bavariensis</name>
    <dbReference type="NCBI Taxonomy" id="545502"/>
    <lineage>
        <taxon>Bacteria</taxon>
        <taxon>Bacillati</taxon>
        <taxon>Bacillota</taxon>
        <taxon>Bacilli</taxon>
        <taxon>Bacillales</taxon>
        <taxon>Bacillaceae</taxon>
        <taxon>Ornithinibacillus</taxon>
    </lineage>
</organism>
<keyword evidence="5 7" id="KW-0472">Membrane</keyword>
<evidence type="ECO:0000256" key="4">
    <source>
        <dbReference type="ARBA" id="ARBA00022989"/>
    </source>
</evidence>
<dbReference type="InterPro" id="IPR022781">
    <property type="entry name" value="Flagellar_biosynth_FliO"/>
</dbReference>
<protein>
    <submittedName>
        <fullName evidence="8">Flagellar biosynthetic protein FliZ</fullName>
    </submittedName>
</protein>
<dbReference type="RefSeq" id="WP_244853328.1">
    <property type="nucleotide sequence ID" value="NZ_BORP01000001.1"/>
</dbReference>
<accession>A0A919X8Q9</accession>
<feature type="compositionally biased region" description="Basic and acidic residues" evidence="6">
    <location>
        <begin position="42"/>
        <end position="61"/>
    </location>
</feature>